<evidence type="ECO:0000256" key="9">
    <source>
        <dbReference type="ARBA" id="ARBA00023180"/>
    </source>
</evidence>
<dbReference type="SUPFAM" id="SSF48726">
    <property type="entry name" value="Immunoglobulin"/>
    <property type="match status" value="5"/>
</dbReference>
<accession>A0AAD8ZI82</accession>
<organism evidence="14 15">
    <name type="scientific">Electrophorus voltai</name>
    <dbReference type="NCBI Taxonomy" id="2609070"/>
    <lineage>
        <taxon>Eukaryota</taxon>
        <taxon>Metazoa</taxon>
        <taxon>Chordata</taxon>
        <taxon>Craniata</taxon>
        <taxon>Vertebrata</taxon>
        <taxon>Euteleostomi</taxon>
        <taxon>Actinopterygii</taxon>
        <taxon>Neopterygii</taxon>
        <taxon>Teleostei</taxon>
        <taxon>Ostariophysi</taxon>
        <taxon>Gymnotiformes</taxon>
        <taxon>Gymnotoidei</taxon>
        <taxon>Gymnotidae</taxon>
        <taxon>Electrophorus</taxon>
    </lineage>
</organism>
<keyword evidence="7" id="KW-1015">Disulfide bond</keyword>
<keyword evidence="3 11" id="KW-0812">Transmembrane</keyword>
<proteinExistence type="predicted"/>
<dbReference type="SMART" id="SM00406">
    <property type="entry name" value="IGv"/>
    <property type="match status" value="3"/>
</dbReference>
<dbReference type="InterPro" id="IPR013106">
    <property type="entry name" value="Ig_V-set"/>
</dbReference>
<dbReference type="GO" id="GO:0042130">
    <property type="term" value="P:negative regulation of T cell proliferation"/>
    <property type="evidence" value="ECO:0007669"/>
    <property type="project" value="TreeGrafter"/>
</dbReference>
<keyword evidence="9" id="KW-0325">Glycoprotein</keyword>
<evidence type="ECO:0000256" key="5">
    <source>
        <dbReference type="ARBA" id="ARBA00022989"/>
    </source>
</evidence>
<protein>
    <recommendedName>
        <fullName evidence="13">Ig-like domain-containing protein</fullName>
    </recommendedName>
</protein>
<dbReference type="InterPro" id="IPR003598">
    <property type="entry name" value="Ig_sub2"/>
</dbReference>
<evidence type="ECO:0000256" key="6">
    <source>
        <dbReference type="ARBA" id="ARBA00023136"/>
    </source>
</evidence>
<dbReference type="GO" id="GO:0071222">
    <property type="term" value="P:cellular response to lipopolysaccharide"/>
    <property type="evidence" value="ECO:0007669"/>
    <property type="project" value="TreeGrafter"/>
</dbReference>
<feature type="signal peptide" evidence="12">
    <location>
        <begin position="1"/>
        <end position="19"/>
    </location>
</feature>
<dbReference type="GO" id="GO:0006955">
    <property type="term" value="P:immune response"/>
    <property type="evidence" value="ECO:0007669"/>
    <property type="project" value="TreeGrafter"/>
</dbReference>
<keyword evidence="5 11" id="KW-1133">Transmembrane helix</keyword>
<dbReference type="InterPro" id="IPR013783">
    <property type="entry name" value="Ig-like_fold"/>
</dbReference>
<dbReference type="PANTHER" id="PTHR25466">
    <property type="entry name" value="T-LYMPHOCYTE ACTIVATION ANTIGEN"/>
    <property type="match status" value="1"/>
</dbReference>
<dbReference type="SMART" id="SM00408">
    <property type="entry name" value="IGc2"/>
    <property type="match status" value="4"/>
</dbReference>
<dbReference type="EMBL" id="JAROKS010000011">
    <property type="protein sequence ID" value="KAK1799918.1"/>
    <property type="molecule type" value="Genomic_DNA"/>
</dbReference>
<comment type="caution">
    <text evidence="14">The sequence shown here is derived from an EMBL/GenBank/DDBJ whole genome shotgun (WGS) entry which is preliminary data.</text>
</comment>
<dbReference type="InterPro" id="IPR051713">
    <property type="entry name" value="T-cell_Activation_Regulation"/>
</dbReference>
<name>A0AAD8ZI82_9TELE</name>
<dbReference type="Gene3D" id="2.60.40.10">
    <property type="entry name" value="Immunoglobulins"/>
    <property type="match status" value="5"/>
</dbReference>
<dbReference type="SMART" id="SM00409">
    <property type="entry name" value="IG"/>
    <property type="match status" value="5"/>
</dbReference>
<dbReference type="AlphaFoldDB" id="A0AAD8ZI82"/>
<dbReference type="InterPro" id="IPR007110">
    <property type="entry name" value="Ig-like_dom"/>
</dbReference>
<dbReference type="PANTHER" id="PTHR25466:SF14">
    <property type="entry name" value="BUTYROPHILIN SUBFAMILY 2 MEMBER A2-LIKE-RELATED"/>
    <property type="match status" value="1"/>
</dbReference>
<keyword evidence="10" id="KW-0393">Immunoglobulin domain</keyword>
<keyword evidence="2" id="KW-1003">Cell membrane</keyword>
<evidence type="ECO:0000256" key="8">
    <source>
        <dbReference type="ARBA" id="ARBA00023170"/>
    </source>
</evidence>
<feature type="domain" description="Ig-like" evidence="13">
    <location>
        <begin position="490"/>
        <end position="590"/>
    </location>
</feature>
<reference evidence="14" key="1">
    <citation type="submission" date="2023-03" db="EMBL/GenBank/DDBJ databases">
        <title>Electrophorus voltai genome.</title>
        <authorList>
            <person name="Bian C."/>
        </authorList>
    </citation>
    <scope>NUCLEOTIDE SEQUENCE</scope>
    <source>
        <strain evidence="14">CB-2022</strain>
        <tissue evidence="14">Muscle</tissue>
    </source>
</reference>
<evidence type="ECO:0000256" key="10">
    <source>
        <dbReference type="ARBA" id="ARBA00023319"/>
    </source>
</evidence>
<comment type="subcellular location">
    <subcellularLocation>
        <location evidence="1">Cell membrane</location>
        <topology evidence="1">Single-pass type I membrane protein</topology>
    </subcellularLocation>
</comment>
<evidence type="ECO:0000256" key="11">
    <source>
        <dbReference type="SAM" id="Phobius"/>
    </source>
</evidence>
<evidence type="ECO:0000313" key="15">
    <source>
        <dbReference type="Proteomes" id="UP001239994"/>
    </source>
</evidence>
<dbReference type="GO" id="GO:0007166">
    <property type="term" value="P:cell surface receptor signaling pathway"/>
    <property type="evidence" value="ECO:0007669"/>
    <property type="project" value="TreeGrafter"/>
</dbReference>
<dbReference type="GO" id="GO:0031295">
    <property type="term" value="P:T cell costimulation"/>
    <property type="evidence" value="ECO:0007669"/>
    <property type="project" value="TreeGrafter"/>
</dbReference>
<keyword evidence="15" id="KW-1185">Reference proteome</keyword>
<dbReference type="Proteomes" id="UP001239994">
    <property type="component" value="Unassembled WGS sequence"/>
</dbReference>
<evidence type="ECO:0000256" key="3">
    <source>
        <dbReference type="ARBA" id="ARBA00022692"/>
    </source>
</evidence>
<evidence type="ECO:0000256" key="2">
    <source>
        <dbReference type="ARBA" id="ARBA00022475"/>
    </source>
</evidence>
<evidence type="ECO:0000256" key="4">
    <source>
        <dbReference type="ARBA" id="ARBA00022729"/>
    </source>
</evidence>
<evidence type="ECO:0000313" key="14">
    <source>
        <dbReference type="EMBL" id="KAK1799918.1"/>
    </source>
</evidence>
<sequence length="646" mass="71091">MRTVLSLCLIVYLSKFVCSSFTVVEAIVGEPVVLPCAIVCHGDNNWSRFIPDTTTVARCVSGTCRIGADFKERFTFTGNATRGNISLLISPALYNDIGSYTCSCGGKTADVKLQVFVPTVVVARELETITLPCYGDTRRNARDAQWQKDGQRVLHYDSKTGTVTHGRGYEERCMLSKGFADGDLSLHIGSVSESDEGIYRCTIHDESWEGEPRAVLLKVEIYLSKFVCSSFTVVEAIVGKPAVLPCAIVCHGDNNWTRFIPDTTTVARCVSGTCRIGADFKERFTFTGNATRGNISLLINPAVYNDIGSYTCSCGGKTADVKLQVFVPTVVVARELETITLPCYGDTRRNARDAQWQKDGQRVLHYDSKTGTVTHGRGYEERFYLSKFVCSSFTVVEAIVGEPVVLPCAIVCHGDNNWSRFIPDTTTVARCVSGTCRIGADFKERFTFTGNATRGNISLLINPAVYNDIGSYTCSCGGKTADVKLQVFVPTVVVARELENITLPCYGDTRRDARDAQWQKDGQRVLHYDSKTGTVTHGRGYEERCMLSKGFADGDLSLHIGSVSESDEGIYRCTIHDESREGEPRAVLLKVENNKTDGSLGFGPGVAIGVAITAFTAVSMVLAVYLWRRYKRCQPFQHLIKFLLRS</sequence>
<feature type="chain" id="PRO_5041961625" description="Ig-like domain-containing protein" evidence="12">
    <location>
        <begin position="20"/>
        <end position="646"/>
    </location>
</feature>
<dbReference type="PROSITE" id="PS50835">
    <property type="entry name" value="IG_LIKE"/>
    <property type="match status" value="2"/>
</dbReference>
<gene>
    <name evidence="14" type="ORF">P4O66_006436</name>
</gene>
<keyword evidence="6 11" id="KW-0472">Membrane</keyword>
<dbReference type="GO" id="GO:0042102">
    <property type="term" value="P:positive regulation of T cell proliferation"/>
    <property type="evidence" value="ECO:0007669"/>
    <property type="project" value="TreeGrafter"/>
</dbReference>
<dbReference type="GO" id="GO:0009897">
    <property type="term" value="C:external side of plasma membrane"/>
    <property type="evidence" value="ECO:0007669"/>
    <property type="project" value="TreeGrafter"/>
</dbReference>
<evidence type="ECO:0000259" key="13">
    <source>
        <dbReference type="PROSITE" id="PS50835"/>
    </source>
</evidence>
<evidence type="ECO:0000256" key="7">
    <source>
        <dbReference type="ARBA" id="ARBA00023157"/>
    </source>
</evidence>
<dbReference type="Pfam" id="PF07686">
    <property type="entry name" value="V-set"/>
    <property type="match status" value="5"/>
</dbReference>
<keyword evidence="4 12" id="KW-0732">Signal</keyword>
<dbReference type="InterPro" id="IPR003599">
    <property type="entry name" value="Ig_sub"/>
</dbReference>
<keyword evidence="8" id="KW-0675">Receptor</keyword>
<evidence type="ECO:0000256" key="1">
    <source>
        <dbReference type="ARBA" id="ARBA00004251"/>
    </source>
</evidence>
<feature type="transmembrane region" description="Helical" evidence="11">
    <location>
        <begin position="602"/>
        <end position="627"/>
    </location>
</feature>
<feature type="domain" description="Ig-like" evidence="13">
    <location>
        <begin position="91"/>
        <end position="218"/>
    </location>
</feature>
<dbReference type="InterPro" id="IPR036179">
    <property type="entry name" value="Ig-like_dom_sf"/>
</dbReference>
<evidence type="ECO:0000256" key="12">
    <source>
        <dbReference type="SAM" id="SignalP"/>
    </source>
</evidence>